<dbReference type="Pfam" id="PF14200">
    <property type="entry name" value="RicinB_lectin_2"/>
    <property type="match status" value="1"/>
</dbReference>
<evidence type="ECO:0000313" key="8">
    <source>
        <dbReference type="Proteomes" id="UP000053039"/>
    </source>
</evidence>
<gene>
    <name evidence="7" type="ORF">AQI94_32555</name>
</gene>
<dbReference type="GO" id="GO:0000272">
    <property type="term" value="P:polysaccharide catabolic process"/>
    <property type="evidence" value="ECO:0007669"/>
    <property type="project" value="InterPro"/>
</dbReference>
<dbReference type="OrthoDB" id="273314at2"/>
<reference evidence="7 8" key="1">
    <citation type="submission" date="2015-10" db="EMBL/GenBank/DDBJ databases">
        <title>Draft genome sequence of Streptomyces pseudovenezuelae DSM 40212, type strain for the species Streptomyces pseudovenezuelae.</title>
        <authorList>
            <person name="Ruckert C."/>
            <person name="Winkler A."/>
            <person name="Kalinowski J."/>
            <person name="Kampfer P."/>
            <person name="Glaeser S."/>
        </authorList>
    </citation>
    <scope>NUCLEOTIDE SEQUENCE [LARGE SCALE GENOMIC DNA]</scope>
    <source>
        <strain evidence="7 8">DSM 40212</strain>
    </source>
</reference>
<keyword evidence="2 3" id="KW-0326">Glycosidase</keyword>
<feature type="signal peptide" evidence="5">
    <location>
        <begin position="1"/>
        <end position="38"/>
    </location>
</feature>
<dbReference type="CDD" id="cd00161">
    <property type="entry name" value="beta-trefoil_Ricin-like"/>
    <property type="match status" value="1"/>
</dbReference>
<evidence type="ECO:0000256" key="1">
    <source>
        <dbReference type="ARBA" id="ARBA00022801"/>
    </source>
</evidence>
<dbReference type="InterPro" id="IPR001547">
    <property type="entry name" value="Glyco_hydro_5"/>
</dbReference>
<evidence type="ECO:0000259" key="6">
    <source>
        <dbReference type="SMART" id="SM00458"/>
    </source>
</evidence>
<evidence type="ECO:0000256" key="4">
    <source>
        <dbReference type="SAM" id="MobiDB-lite"/>
    </source>
</evidence>
<dbReference type="InterPro" id="IPR035992">
    <property type="entry name" value="Ricin_B-like_lectins"/>
</dbReference>
<dbReference type="Proteomes" id="UP000053039">
    <property type="component" value="Unassembled WGS sequence"/>
</dbReference>
<dbReference type="EMBL" id="LMWM01000037">
    <property type="protein sequence ID" value="KUM84215.1"/>
    <property type="molecule type" value="Genomic_DNA"/>
</dbReference>
<dbReference type="InterPro" id="IPR017853">
    <property type="entry name" value="GH"/>
</dbReference>
<comment type="caution">
    <text evidence="7">The sequence shown here is derived from an EMBL/GenBank/DDBJ whole genome shotgun (WGS) entry which is preliminary data.</text>
</comment>
<dbReference type="SUPFAM" id="SSF50370">
    <property type="entry name" value="Ricin B-like lectins"/>
    <property type="match status" value="1"/>
</dbReference>
<sequence length="484" mass="51568">MGNPIANTRGKPATMTRLLAVFALAAGILAAGPNQAHASTSQFRGVNWADQRDNFVNGVLHPSGLGASDTYSSASAVADQVVGQMYAVTGANTVRMPVNEPTVADYWTTYTGAIDTALTKGNVILAYWAYSGGKPASTAGFNQMWDKIVQKYGSNPNAYFEVINEPYGYSTTSLDDMYSGWLARYPSVPRSRVILDGAGLAQDVAAVGRDSRLDGTYLAVHDYSFFAGYEDETEWANHLAGYIGGYAARTIATEWGGPMGPGSKNGVHYNTIDYSIPSGSFFADYVRGVSSELRSLGMGSVYWPGLRDGDWYSLTSKSGTGSDIKLSLVNASGLTRLQYAWGIGNGGGTYVRITNAATGLYIDGEGRTASGATVGEASGSSNRYEQQWTVENDGPYVRIKNRATGLYLDGAGRTSDGSALTQYGDSNSTSQQWSVVTVADNVRIKNRTTGKYIDGMGRTGNGSDLGQWSDSNSTNQQWRIVAAG</sequence>
<dbReference type="Gene3D" id="2.80.10.50">
    <property type="match status" value="1"/>
</dbReference>
<organism evidence="7 8">
    <name type="scientific">Streptomyces pseudovenezuelae</name>
    <dbReference type="NCBI Taxonomy" id="67350"/>
    <lineage>
        <taxon>Bacteria</taxon>
        <taxon>Bacillati</taxon>
        <taxon>Actinomycetota</taxon>
        <taxon>Actinomycetes</taxon>
        <taxon>Kitasatosporales</taxon>
        <taxon>Streptomycetaceae</taxon>
        <taxon>Streptomyces</taxon>
        <taxon>Streptomyces aurantiacus group</taxon>
    </lineage>
</organism>
<dbReference type="GO" id="GO:0004553">
    <property type="term" value="F:hydrolase activity, hydrolyzing O-glycosyl compounds"/>
    <property type="evidence" value="ECO:0007669"/>
    <property type="project" value="InterPro"/>
</dbReference>
<feature type="domain" description="Ricin B lectin" evidence="6">
    <location>
        <begin position="348"/>
        <end position="481"/>
    </location>
</feature>
<accession>A0A117PP91</accession>
<evidence type="ECO:0000313" key="7">
    <source>
        <dbReference type="EMBL" id="KUM84215.1"/>
    </source>
</evidence>
<evidence type="ECO:0000256" key="2">
    <source>
        <dbReference type="ARBA" id="ARBA00023295"/>
    </source>
</evidence>
<name>A0A117PP91_9ACTN</name>
<dbReference type="PROSITE" id="PS50231">
    <property type="entry name" value="RICIN_B_LECTIN"/>
    <property type="match status" value="1"/>
</dbReference>
<keyword evidence="5" id="KW-0732">Signal</keyword>
<dbReference type="AlphaFoldDB" id="A0A117PP91"/>
<feature type="chain" id="PRO_5007153450" evidence="5">
    <location>
        <begin position="39"/>
        <end position="484"/>
    </location>
</feature>
<dbReference type="Gene3D" id="3.20.20.80">
    <property type="entry name" value="Glycosidases"/>
    <property type="match status" value="1"/>
</dbReference>
<proteinExistence type="inferred from homology"/>
<protein>
    <submittedName>
        <fullName evidence="7">Carbohydrate-binding protein</fullName>
    </submittedName>
</protein>
<evidence type="ECO:0000256" key="3">
    <source>
        <dbReference type="RuleBase" id="RU361153"/>
    </source>
</evidence>
<dbReference type="SUPFAM" id="SSF51445">
    <property type="entry name" value="(Trans)glycosidases"/>
    <property type="match status" value="1"/>
</dbReference>
<comment type="similarity">
    <text evidence="3">Belongs to the glycosyl hydrolase 5 (cellulase A) family.</text>
</comment>
<keyword evidence="1 3" id="KW-0378">Hydrolase</keyword>
<dbReference type="InterPro" id="IPR000772">
    <property type="entry name" value="Ricin_B_lectin"/>
</dbReference>
<feature type="region of interest" description="Disordered" evidence="4">
    <location>
        <begin position="455"/>
        <end position="474"/>
    </location>
</feature>
<dbReference type="SMART" id="SM00458">
    <property type="entry name" value="RICIN"/>
    <property type="match status" value="1"/>
</dbReference>
<evidence type="ECO:0000256" key="5">
    <source>
        <dbReference type="SAM" id="SignalP"/>
    </source>
</evidence>
<dbReference type="Pfam" id="PF00150">
    <property type="entry name" value="Cellulase"/>
    <property type="match status" value="1"/>
</dbReference>
<feature type="compositionally biased region" description="Polar residues" evidence="4">
    <location>
        <begin position="461"/>
        <end position="474"/>
    </location>
</feature>